<organism evidence="1 2">
    <name type="scientific">Oryza sativa subsp. japonica</name>
    <name type="common">Rice</name>
    <dbReference type="NCBI Taxonomy" id="39947"/>
    <lineage>
        <taxon>Eukaryota</taxon>
        <taxon>Viridiplantae</taxon>
        <taxon>Streptophyta</taxon>
        <taxon>Embryophyta</taxon>
        <taxon>Tracheophyta</taxon>
        <taxon>Spermatophyta</taxon>
        <taxon>Magnoliopsida</taxon>
        <taxon>Liliopsida</taxon>
        <taxon>Poales</taxon>
        <taxon>Poaceae</taxon>
        <taxon>BOP clade</taxon>
        <taxon>Oryzoideae</taxon>
        <taxon>Oryzeae</taxon>
        <taxon>Oryzinae</taxon>
        <taxon>Oryza</taxon>
        <taxon>Oryza sativa</taxon>
    </lineage>
</organism>
<accession>Q6EPZ5</accession>
<evidence type="ECO:0000313" key="2">
    <source>
        <dbReference type="Proteomes" id="UP000000763"/>
    </source>
</evidence>
<gene>
    <name evidence="1" type="primary">P0014G10.35</name>
</gene>
<reference evidence="2" key="2">
    <citation type="journal article" date="2008" name="Nucleic Acids Res.">
        <title>The rice annotation project database (RAP-DB): 2008 update.</title>
        <authorList>
            <consortium name="The rice annotation project (RAP)"/>
        </authorList>
    </citation>
    <scope>GENOME REANNOTATION</scope>
    <source>
        <strain evidence="2">cv. Nipponbare</strain>
    </source>
</reference>
<dbReference type="AlphaFoldDB" id="Q6EPZ5"/>
<dbReference type="EMBL" id="AP005784">
    <property type="protein sequence ID" value="BAD29275.1"/>
    <property type="molecule type" value="Genomic_DNA"/>
</dbReference>
<reference evidence="2" key="1">
    <citation type="journal article" date="2005" name="Nature">
        <title>The map-based sequence of the rice genome.</title>
        <authorList>
            <consortium name="International rice genome sequencing project (IRGSP)"/>
            <person name="Matsumoto T."/>
            <person name="Wu J."/>
            <person name="Kanamori H."/>
            <person name="Katayose Y."/>
            <person name="Fujisawa M."/>
            <person name="Namiki N."/>
            <person name="Mizuno H."/>
            <person name="Yamamoto K."/>
            <person name="Antonio B.A."/>
            <person name="Baba T."/>
            <person name="Sakata K."/>
            <person name="Nagamura Y."/>
            <person name="Aoki H."/>
            <person name="Arikawa K."/>
            <person name="Arita K."/>
            <person name="Bito T."/>
            <person name="Chiden Y."/>
            <person name="Fujitsuka N."/>
            <person name="Fukunaka R."/>
            <person name="Hamada M."/>
            <person name="Harada C."/>
            <person name="Hayashi A."/>
            <person name="Hijishita S."/>
            <person name="Honda M."/>
            <person name="Hosokawa S."/>
            <person name="Ichikawa Y."/>
            <person name="Idonuma A."/>
            <person name="Iijima M."/>
            <person name="Ikeda M."/>
            <person name="Ikeno M."/>
            <person name="Ito K."/>
            <person name="Ito S."/>
            <person name="Ito T."/>
            <person name="Ito Y."/>
            <person name="Ito Y."/>
            <person name="Iwabuchi A."/>
            <person name="Kamiya K."/>
            <person name="Karasawa W."/>
            <person name="Kurita K."/>
            <person name="Katagiri S."/>
            <person name="Kikuta A."/>
            <person name="Kobayashi H."/>
            <person name="Kobayashi N."/>
            <person name="Machita K."/>
            <person name="Maehara T."/>
            <person name="Masukawa M."/>
            <person name="Mizubayashi T."/>
            <person name="Mukai Y."/>
            <person name="Nagasaki H."/>
            <person name="Nagata Y."/>
            <person name="Naito S."/>
            <person name="Nakashima M."/>
            <person name="Nakama Y."/>
            <person name="Nakamichi Y."/>
            <person name="Nakamura M."/>
            <person name="Meguro A."/>
            <person name="Negishi M."/>
            <person name="Ohta I."/>
            <person name="Ohta T."/>
            <person name="Okamoto M."/>
            <person name="Ono N."/>
            <person name="Saji S."/>
            <person name="Sakaguchi M."/>
            <person name="Sakai K."/>
            <person name="Shibata M."/>
            <person name="Shimokawa T."/>
            <person name="Song J."/>
            <person name="Takazaki Y."/>
            <person name="Terasawa K."/>
            <person name="Tsugane M."/>
            <person name="Tsuji K."/>
            <person name="Ueda S."/>
            <person name="Waki K."/>
            <person name="Yamagata H."/>
            <person name="Yamamoto M."/>
            <person name="Yamamoto S."/>
            <person name="Yamane H."/>
            <person name="Yoshiki S."/>
            <person name="Yoshihara R."/>
            <person name="Yukawa K."/>
            <person name="Zhong H."/>
            <person name="Yano M."/>
            <person name="Yuan Q."/>
            <person name="Ouyang S."/>
            <person name="Liu J."/>
            <person name="Jones K.M."/>
            <person name="Gansberger K."/>
            <person name="Moffat K."/>
            <person name="Hill J."/>
            <person name="Bera J."/>
            <person name="Fadrosh D."/>
            <person name="Jin S."/>
            <person name="Johri S."/>
            <person name="Kim M."/>
            <person name="Overton L."/>
            <person name="Reardon M."/>
            <person name="Tsitrin T."/>
            <person name="Vuong H."/>
            <person name="Weaver B."/>
            <person name="Ciecko A."/>
            <person name="Tallon L."/>
            <person name="Jackson J."/>
            <person name="Pai G."/>
            <person name="Aken S.V."/>
            <person name="Utterback T."/>
            <person name="Reidmuller S."/>
            <person name="Feldblyum T."/>
            <person name="Hsiao J."/>
            <person name="Zismann V."/>
            <person name="Iobst S."/>
            <person name="de Vazeille A.R."/>
            <person name="Buell C.R."/>
            <person name="Ying K."/>
            <person name="Li Y."/>
            <person name="Lu T."/>
            <person name="Huang Y."/>
            <person name="Zhao Q."/>
            <person name="Feng Q."/>
            <person name="Zhang L."/>
            <person name="Zhu J."/>
            <person name="Weng Q."/>
            <person name="Mu J."/>
            <person name="Lu Y."/>
            <person name="Fan D."/>
            <person name="Liu Y."/>
            <person name="Guan J."/>
            <person name="Zhang Y."/>
            <person name="Yu S."/>
            <person name="Liu X."/>
            <person name="Zhang Y."/>
            <person name="Hong G."/>
            <person name="Han B."/>
            <person name="Choisne N."/>
            <person name="Demange N."/>
            <person name="Orjeda G."/>
            <person name="Samain S."/>
            <person name="Cattolico L."/>
            <person name="Pelletier E."/>
            <person name="Couloux A."/>
            <person name="Segurens B."/>
            <person name="Wincker P."/>
            <person name="D'Hont A."/>
            <person name="Scarpelli C."/>
            <person name="Weissenbach J."/>
            <person name="Salanoubat M."/>
            <person name="Quetier F."/>
            <person name="Yu Y."/>
            <person name="Kim H.R."/>
            <person name="Rambo T."/>
            <person name="Currie J."/>
            <person name="Collura K."/>
            <person name="Luo M."/>
            <person name="Yang T."/>
            <person name="Ammiraju J.S.S."/>
            <person name="Engler F."/>
            <person name="Soderlund C."/>
            <person name="Wing R.A."/>
            <person name="Palmer L.E."/>
            <person name="de la Bastide M."/>
            <person name="Spiegel L."/>
            <person name="Nascimento L."/>
            <person name="Zutavern T."/>
            <person name="O'Shaughnessy A."/>
            <person name="Dike S."/>
            <person name="Dedhia N."/>
            <person name="Preston R."/>
            <person name="Balija V."/>
            <person name="McCombie W.R."/>
            <person name="Chow T."/>
            <person name="Chen H."/>
            <person name="Chung M."/>
            <person name="Chen C."/>
            <person name="Shaw J."/>
            <person name="Wu H."/>
            <person name="Hsiao K."/>
            <person name="Chao Y."/>
            <person name="Chu M."/>
            <person name="Cheng C."/>
            <person name="Hour A."/>
            <person name="Lee P."/>
            <person name="Lin S."/>
            <person name="Lin Y."/>
            <person name="Liou J."/>
            <person name="Liu S."/>
            <person name="Hsing Y."/>
            <person name="Raghuvanshi S."/>
            <person name="Mohanty A."/>
            <person name="Bharti A.K."/>
            <person name="Gaur A."/>
            <person name="Gupta V."/>
            <person name="Kumar D."/>
            <person name="Ravi V."/>
            <person name="Vij S."/>
            <person name="Kapur A."/>
            <person name="Khurana P."/>
            <person name="Khurana P."/>
            <person name="Khurana J.P."/>
            <person name="Tyagi A.K."/>
            <person name="Gaikwad K."/>
            <person name="Singh A."/>
            <person name="Dalal V."/>
            <person name="Srivastava S."/>
            <person name="Dixit A."/>
            <person name="Pal A.K."/>
            <person name="Ghazi I.A."/>
            <person name="Yadav M."/>
            <person name="Pandit A."/>
            <person name="Bhargava A."/>
            <person name="Sureshbabu K."/>
            <person name="Batra K."/>
            <person name="Sharma T.R."/>
            <person name="Mohapatra T."/>
            <person name="Singh N.K."/>
            <person name="Messing J."/>
            <person name="Nelson A.B."/>
            <person name="Fuks G."/>
            <person name="Kavchok S."/>
            <person name="Keizer G."/>
            <person name="Linton E."/>
            <person name="Llaca V."/>
            <person name="Song R."/>
            <person name="Tanyolac B."/>
            <person name="Young S."/>
            <person name="Ho-Il K."/>
            <person name="Hahn J.H."/>
            <person name="Sangsakoo G."/>
            <person name="Vanavichit A."/>
            <person name="de Mattos Luiz.A.T."/>
            <person name="Zimmer P.D."/>
            <person name="Malone G."/>
            <person name="Dellagostin O."/>
            <person name="de Oliveira A.C."/>
            <person name="Bevan M."/>
            <person name="Bancroft I."/>
            <person name="Minx P."/>
            <person name="Cordum H."/>
            <person name="Wilson R."/>
            <person name="Cheng Z."/>
            <person name="Jin W."/>
            <person name="Jiang J."/>
            <person name="Leong S.A."/>
            <person name="Iwama H."/>
            <person name="Gojobori T."/>
            <person name="Itoh T."/>
            <person name="Niimura Y."/>
            <person name="Fujii Y."/>
            <person name="Habara T."/>
            <person name="Sakai H."/>
            <person name="Sato Y."/>
            <person name="Wilson G."/>
            <person name="Kumar K."/>
            <person name="McCouch S."/>
            <person name="Juretic N."/>
            <person name="Hoen D."/>
            <person name="Wright S."/>
            <person name="Bruskiewich R."/>
            <person name="Bureau T."/>
            <person name="Miyao A."/>
            <person name="Hirochika H."/>
            <person name="Nishikawa T."/>
            <person name="Kadowaki K."/>
            <person name="Sugiura M."/>
            <person name="Burr B."/>
            <person name="Sasaki T."/>
        </authorList>
    </citation>
    <scope>NUCLEOTIDE SEQUENCE [LARGE SCALE GENOMIC DNA]</scope>
    <source>
        <strain evidence="2">cv. Nipponbare</strain>
    </source>
</reference>
<proteinExistence type="predicted"/>
<evidence type="ECO:0000313" key="1">
    <source>
        <dbReference type="EMBL" id="BAD29275.1"/>
    </source>
</evidence>
<dbReference type="Proteomes" id="UP000000763">
    <property type="component" value="Chromosome 9"/>
</dbReference>
<protein>
    <submittedName>
        <fullName evidence="1">Uncharacterized protein</fullName>
    </submittedName>
</protein>
<name>Q6EPZ5_ORYSJ</name>
<sequence>MAVARRSGGPKAGPLRITVGVYRWRPRYRSHGLGCARAPINRRHLHQPCQTTTLDRRRSTTLTRKRWGID</sequence>